<keyword evidence="2" id="KW-1185">Reference proteome</keyword>
<evidence type="ECO:0000313" key="2">
    <source>
        <dbReference type="Proteomes" id="UP000016511"/>
    </source>
</evidence>
<evidence type="ECO:0000313" key="1">
    <source>
        <dbReference type="EMBL" id="ERI07111.1"/>
    </source>
</evidence>
<dbReference type="AlphaFoldDB" id="U1Y8D9"/>
<comment type="caution">
    <text evidence="1">The sequence shown here is derived from an EMBL/GenBank/DDBJ whole genome shotgun (WGS) entry which is preliminary data.</text>
</comment>
<reference evidence="1 2" key="1">
    <citation type="submission" date="2013-08" db="EMBL/GenBank/DDBJ databases">
        <authorList>
            <person name="Weinstock G."/>
            <person name="Sodergren E."/>
            <person name="Wylie T."/>
            <person name="Fulton L."/>
            <person name="Fulton R."/>
            <person name="Fronick C."/>
            <person name="O'Laughlin M."/>
            <person name="Godfrey J."/>
            <person name="Miner T."/>
            <person name="Herter B."/>
            <person name="Appelbaum E."/>
            <person name="Cordes M."/>
            <person name="Lek S."/>
            <person name="Wollam A."/>
            <person name="Pepin K.H."/>
            <person name="Palsikar V.B."/>
            <person name="Mitreva M."/>
            <person name="Wilson R.K."/>
        </authorList>
    </citation>
    <scope>NUCLEOTIDE SEQUENCE [LARGE SCALE GENOMIC DNA]</scope>
    <source>
        <strain evidence="1 2">ATCC 12856</strain>
    </source>
</reference>
<protein>
    <submittedName>
        <fullName evidence="1">Uncharacterized protein</fullName>
    </submittedName>
</protein>
<organism evidence="1 2">
    <name type="scientific">Aneurinibacillus aneurinilyticus ATCC 12856</name>
    <dbReference type="NCBI Taxonomy" id="649747"/>
    <lineage>
        <taxon>Bacteria</taxon>
        <taxon>Bacillati</taxon>
        <taxon>Bacillota</taxon>
        <taxon>Bacilli</taxon>
        <taxon>Bacillales</taxon>
        <taxon>Paenibacillaceae</taxon>
        <taxon>Aneurinibacillus group</taxon>
        <taxon>Aneurinibacillus</taxon>
    </lineage>
</organism>
<dbReference type="HOGENOM" id="CLU_202969_0_0_9"/>
<dbReference type="EMBL" id="AWSJ01000297">
    <property type="protein sequence ID" value="ERI07111.1"/>
    <property type="molecule type" value="Genomic_DNA"/>
</dbReference>
<name>U1Y8D9_ANEAE</name>
<gene>
    <name evidence="1" type="ORF">HMPREF0083_04816</name>
</gene>
<accession>U1Y8D9</accession>
<proteinExistence type="predicted"/>
<dbReference type="Proteomes" id="UP000016511">
    <property type="component" value="Unassembled WGS sequence"/>
</dbReference>
<sequence>MEVGDTAKKEVGCALRFGRRKASVSFSDRSHPSFFSYLLPQKFVDLSNQMYIVCLASKEKYRKNDRIMLY</sequence>
<dbReference type="STRING" id="649747.HMPREF0083_04816"/>